<gene>
    <name evidence="2" type="ORF">E2562_009652</name>
</gene>
<reference evidence="2 3" key="1">
    <citation type="submission" date="2019-11" db="EMBL/GenBank/DDBJ databases">
        <title>Whole genome sequence of Oryza granulata.</title>
        <authorList>
            <person name="Li W."/>
        </authorList>
    </citation>
    <scope>NUCLEOTIDE SEQUENCE [LARGE SCALE GENOMIC DNA]</scope>
    <source>
        <strain evidence="3">cv. Menghai</strain>
        <tissue evidence="2">Leaf</tissue>
    </source>
</reference>
<feature type="compositionally biased region" description="Basic and acidic residues" evidence="1">
    <location>
        <begin position="102"/>
        <end position="113"/>
    </location>
</feature>
<dbReference type="OrthoDB" id="696260at2759"/>
<evidence type="ECO:0000256" key="1">
    <source>
        <dbReference type="SAM" id="MobiDB-lite"/>
    </source>
</evidence>
<feature type="region of interest" description="Disordered" evidence="1">
    <location>
        <begin position="101"/>
        <end position="126"/>
    </location>
</feature>
<name>A0A6G1D072_9ORYZ</name>
<feature type="region of interest" description="Disordered" evidence="1">
    <location>
        <begin position="51"/>
        <end position="84"/>
    </location>
</feature>
<keyword evidence="3" id="KW-1185">Reference proteome</keyword>
<evidence type="ECO:0000313" key="3">
    <source>
        <dbReference type="Proteomes" id="UP000479710"/>
    </source>
</evidence>
<comment type="caution">
    <text evidence="2">The sequence shown here is derived from an EMBL/GenBank/DDBJ whole genome shotgun (WGS) entry which is preliminary data.</text>
</comment>
<feature type="compositionally biased region" description="Low complexity" evidence="1">
    <location>
        <begin position="61"/>
        <end position="81"/>
    </location>
</feature>
<evidence type="ECO:0000313" key="2">
    <source>
        <dbReference type="EMBL" id="KAF0906275.1"/>
    </source>
</evidence>
<dbReference type="AlphaFoldDB" id="A0A6G1D072"/>
<proteinExistence type="predicted"/>
<dbReference type="Proteomes" id="UP000479710">
    <property type="component" value="Unassembled WGS sequence"/>
</dbReference>
<accession>A0A6G1D072</accession>
<organism evidence="2 3">
    <name type="scientific">Oryza meyeriana var. granulata</name>
    <dbReference type="NCBI Taxonomy" id="110450"/>
    <lineage>
        <taxon>Eukaryota</taxon>
        <taxon>Viridiplantae</taxon>
        <taxon>Streptophyta</taxon>
        <taxon>Embryophyta</taxon>
        <taxon>Tracheophyta</taxon>
        <taxon>Spermatophyta</taxon>
        <taxon>Magnoliopsida</taxon>
        <taxon>Liliopsida</taxon>
        <taxon>Poales</taxon>
        <taxon>Poaceae</taxon>
        <taxon>BOP clade</taxon>
        <taxon>Oryzoideae</taxon>
        <taxon>Oryzeae</taxon>
        <taxon>Oryzinae</taxon>
        <taxon>Oryza</taxon>
        <taxon>Oryza meyeriana</taxon>
    </lineage>
</organism>
<protein>
    <submittedName>
        <fullName evidence="2">Uncharacterized protein</fullName>
    </submittedName>
</protein>
<dbReference type="EMBL" id="SPHZ02000007">
    <property type="protein sequence ID" value="KAF0906275.1"/>
    <property type="molecule type" value="Genomic_DNA"/>
</dbReference>
<sequence>MEQPTHRISTVSAQKQRITMAHGLAVTTLLLVALAAVARPFAHAAPEYPADAPAVAKESPAGKADVPAAAAESPEGTAAAPVAGTSGEGLTYVEFVIKNPVKSKDSPGGRDDGLPIDPTPDGQLQY</sequence>